<keyword evidence="2" id="KW-1185">Reference proteome</keyword>
<gene>
    <name evidence="1" type="ORF">ABB25_06210</name>
</gene>
<evidence type="ECO:0000313" key="2">
    <source>
        <dbReference type="Proteomes" id="UP000051254"/>
    </source>
</evidence>
<dbReference type="EMBL" id="LDJH01000010">
    <property type="protein sequence ID" value="KRG58482.1"/>
    <property type="molecule type" value="Genomic_DNA"/>
</dbReference>
<protein>
    <submittedName>
        <fullName evidence="1">Uncharacterized protein</fullName>
    </submittedName>
</protein>
<sequence>MALAGLLATATVSAGPELSAPPAAAPRSVAGAQQLLLQLLPGNRYVSTPMSEMLDKARAQQLSARFEPLPLIVSAEPLAPCVTRLLADASASQLLLRNPLDAADASQASVVELMRGGDLIGNPEGMHFGQIRASSQQHNRVYLRLAGNTADAVVHMEAAESASRVLAAVDYLRQHCDPSRATGF</sequence>
<organism evidence="1 2">
    <name type="scientific">Stenotrophomonas koreensis</name>
    <dbReference type="NCBI Taxonomy" id="266128"/>
    <lineage>
        <taxon>Bacteria</taxon>
        <taxon>Pseudomonadati</taxon>
        <taxon>Pseudomonadota</taxon>
        <taxon>Gammaproteobacteria</taxon>
        <taxon>Lysobacterales</taxon>
        <taxon>Lysobacteraceae</taxon>
        <taxon>Stenotrophomonas</taxon>
    </lineage>
</organism>
<comment type="caution">
    <text evidence="1">The sequence shown here is derived from an EMBL/GenBank/DDBJ whole genome shotgun (WGS) entry which is preliminary data.</text>
</comment>
<accession>A0A0R0BX64</accession>
<dbReference type="Proteomes" id="UP000051254">
    <property type="component" value="Unassembled WGS sequence"/>
</dbReference>
<dbReference type="AlphaFoldDB" id="A0A0R0BX64"/>
<reference evidence="1 2" key="1">
    <citation type="submission" date="2015-05" db="EMBL/GenBank/DDBJ databases">
        <title>Genome sequencing and analysis of members of genus Stenotrophomonas.</title>
        <authorList>
            <person name="Patil P.P."/>
            <person name="Midha S."/>
            <person name="Patil P.B."/>
        </authorList>
    </citation>
    <scope>NUCLEOTIDE SEQUENCE [LARGE SCALE GENOMIC DNA]</scope>
    <source>
        <strain evidence="1 2">DSM 17805</strain>
    </source>
</reference>
<evidence type="ECO:0000313" key="1">
    <source>
        <dbReference type="EMBL" id="KRG58482.1"/>
    </source>
</evidence>
<name>A0A0R0BX64_9GAMM</name>
<dbReference type="PATRIC" id="fig|266128.3.peg.106"/>
<proteinExistence type="predicted"/>